<feature type="domain" description="Rootletin-like coiled-coil" evidence="4">
    <location>
        <begin position="63"/>
        <end position="247"/>
    </location>
</feature>
<dbReference type="Pfam" id="PF15035">
    <property type="entry name" value="Rootletin"/>
    <property type="match status" value="1"/>
</dbReference>
<dbReference type="OrthoDB" id="6351407at2759"/>
<feature type="compositionally biased region" description="Acidic residues" evidence="3">
    <location>
        <begin position="517"/>
        <end position="546"/>
    </location>
</feature>
<sequence length="570" mass="63157">MDETDRVVQLERRNAELQRELADVQDKLSSSRAERDDIGIKYSALTDRIGRGRRLEEENQAFRRRLETYQESQRQQAQVVAQLQDKVQQYKQRCAQLEDRMADSGRRLAAADQRTQERLQTAADRDHALDLETALVRLEEAENRCLTLSDVNALLREQLDAAQEANEALTGEIQKLTADWQRLRDEMEHKELDWKEEEQTFNEYYNAEHARMLKLWKEIVGFRRDFSDLKLGTERDLSRVRSEMARLARQTADACSTVNVTGSGPEQTPPAAGGAASAPAVRKQVSQMSAAFSNAGVWEKMQDIQKQEATFRVKKREMETKIKDLSNQLDMSRSEVVEKEKMVISLNKMVHTLETSAAELSQKLEASRLVSEENDVLSQAIREVAQLVVDDSERGPETDDKVTVLVKSTSLARTSAESPGVTDGPPGDSDTPPWEVATPGSGSSTPVATRGSVLSGLILPPFGLPSLNAPSWPTPGSEMESGVGAGPGSEPQPLSRPTTARRSRPQLEPEPEKEPEPEPEPEPDPEPDPEPSEAVENPEESEETSPDAEQGMEVAKAPPPKGKGGCCSLS</sequence>
<reference evidence="5 6" key="1">
    <citation type="submission" date="2019-07" db="EMBL/GenBank/DDBJ databases">
        <title>Draft genome assembly of a fouling barnacle, Amphibalanus amphitrite (Darwin, 1854): The first reference genome for Thecostraca.</title>
        <authorList>
            <person name="Kim W."/>
        </authorList>
    </citation>
    <scope>NUCLEOTIDE SEQUENCE [LARGE SCALE GENOMIC DNA]</scope>
    <source>
        <strain evidence="5">SNU_AA5</strain>
        <tissue evidence="5">Soma without cirri and trophi</tissue>
    </source>
</reference>
<comment type="caution">
    <text evidence="5">The sequence shown here is derived from an EMBL/GenBank/DDBJ whole genome shotgun (WGS) entry which is preliminary data.</text>
</comment>
<dbReference type="AlphaFoldDB" id="A0A6A4WM64"/>
<accession>A0A6A4WM64</accession>
<feature type="coiled-coil region" evidence="2">
    <location>
        <begin position="138"/>
        <end position="193"/>
    </location>
</feature>
<dbReference type="GO" id="GO:0000785">
    <property type="term" value="C:chromatin"/>
    <property type="evidence" value="ECO:0007669"/>
    <property type="project" value="TreeGrafter"/>
</dbReference>
<dbReference type="GO" id="GO:0000796">
    <property type="term" value="C:condensin complex"/>
    <property type="evidence" value="ECO:0007669"/>
    <property type="project" value="TreeGrafter"/>
</dbReference>
<feature type="compositionally biased region" description="Polar residues" evidence="3">
    <location>
        <begin position="256"/>
        <end position="266"/>
    </location>
</feature>
<feature type="region of interest" description="Disordered" evidence="3">
    <location>
        <begin position="256"/>
        <end position="279"/>
    </location>
</feature>
<proteinExistence type="predicted"/>
<evidence type="ECO:0000313" key="6">
    <source>
        <dbReference type="Proteomes" id="UP000440578"/>
    </source>
</evidence>
<keyword evidence="6" id="KW-1185">Reference proteome</keyword>
<evidence type="ECO:0000256" key="1">
    <source>
        <dbReference type="ARBA" id="ARBA00023054"/>
    </source>
</evidence>
<name>A0A6A4WM64_AMPAM</name>
<dbReference type="GO" id="GO:0000793">
    <property type="term" value="C:condensed chromosome"/>
    <property type="evidence" value="ECO:0007669"/>
    <property type="project" value="TreeGrafter"/>
</dbReference>
<feature type="coiled-coil region" evidence="2">
    <location>
        <begin position="7"/>
        <end position="114"/>
    </location>
</feature>
<feature type="compositionally biased region" description="Basic and acidic residues" evidence="3">
    <location>
        <begin position="505"/>
        <end position="516"/>
    </location>
</feature>
<evidence type="ECO:0000313" key="5">
    <source>
        <dbReference type="EMBL" id="KAF0303712.1"/>
    </source>
</evidence>
<feature type="region of interest" description="Disordered" evidence="3">
    <location>
        <begin position="410"/>
        <end position="449"/>
    </location>
</feature>
<dbReference type="InterPro" id="IPR055167">
    <property type="entry name" value="Rootletin-like_CC"/>
</dbReference>
<feature type="compositionally biased region" description="Low complexity" evidence="3">
    <location>
        <begin position="418"/>
        <end position="433"/>
    </location>
</feature>
<dbReference type="GO" id="GO:0003682">
    <property type="term" value="F:chromatin binding"/>
    <property type="evidence" value="ECO:0007669"/>
    <property type="project" value="TreeGrafter"/>
</dbReference>
<dbReference type="GO" id="GO:0007076">
    <property type="term" value="P:mitotic chromosome condensation"/>
    <property type="evidence" value="ECO:0007669"/>
    <property type="project" value="TreeGrafter"/>
</dbReference>
<evidence type="ECO:0000256" key="2">
    <source>
        <dbReference type="SAM" id="Coils"/>
    </source>
</evidence>
<feature type="region of interest" description="Disordered" evidence="3">
    <location>
        <begin position="465"/>
        <end position="570"/>
    </location>
</feature>
<evidence type="ECO:0000256" key="3">
    <source>
        <dbReference type="SAM" id="MobiDB-lite"/>
    </source>
</evidence>
<feature type="coiled-coil region" evidence="2">
    <location>
        <begin position="315"/>
        <end position="342"/>
    </location>
</feature>
<dbReference type="PANTHER" id="PTHR43941">
    <property type="entry name" value="STRUCTURAL MAINTENANCE OF CHROMOSOMES PROTEIN 2"/>
    <property type="match status" value="1"/>
</dbReference>
<dbReference type="Proteomes" id="UP000440578">
    <property type="component" value="Unassembled WGS sequence"/>
</dbReference>
<protein>
    <submittedName>
        <fullName evidence="5">Rootletin</fullName>
    </submittedName>
</protein>
<feature type="compositionally biased region" description="Low complexity" evidence="3">
    <location>
        <begin position="269"/>
        <end position="279"/>
    </location>
</feature>
<organism evidence="5 6">
    <name type="scientific">Amphibalanus amphitrite</name>
    <name type="common">Striped barnacle</name>
    <name type="synonym">Balanus amphitrite</name>
    <dbReference type="NCBI Taxonomy" id="1232801"/>
    <lineage>
        <taxon>Eukaryota</taxon>
        <taxon>Metazoa</taxon>
        <taxon>Ecdysozoa</taxon>
        <taxon>Arthropoda</taxon>
        <taxon>Crustacea</taxon>
        <taxon>Multicrustacea</taxon>
        <taxon>Cirripedia</taxon>
        <taxon>Thoracica</taxon>
        <taxon>Thoracicalcarea</taxon>
        <taxon>Balanomorpha</taxon>
        <taxon>Balanoidea</taxon>
        <taxon>Balanidae</taxon>
        <taxon>Amphibalaninae</taxon>
        <taxon>Amphibalanus</taxon>
    </lineage>
</organism>
<dbReference type="EMBL" id="VIIS01000921">
    <property type="protein sequence ID" value="KAF0303712.1"/>
    <property type="molecule type" value="Genomic_DNA"/>
</dbReference>
<gene>
    <name evidence="5" type="primary">CROCC</name>
    <name evidence="5" type="ORF">FJT64_024361</name>
</gene>
<keyword evidence="1 2" id="KW-0175">Coiled coil</keyword>
<dbReference type="PANTHER" id="PTHR43941:SF1">
    <property type="entry name" value="STRUCTURAL MAINTENANCE OF CHROMOSOMES PROTEIN 2"/>
    <property type="match status" value="1"/>
</dbReference>
<evidence type="ECO:0000259" key="4">
    <source>
        <dbReference type="Pfam" id="PF15035"/>
    </source>
</evidence>